<keyword evidence="5 15" id="KW-0378">Hydrolase</keyword>
<evidence type="ECO:0000256" key="11">
    <source>
        <dbReference type="ARBA" id="ARBA00023235"/>
    </source>
</evidence>
<dbReference type="EC" id="5.6.2.4" evidence="13 15"/>
<dbReference type="InterPro" id="IPR027417">
    <property type="entry name" value="P-loop_NTPase"/>
</dbReference>
<sequence>MQILQTPIEYLKGVGPAKADLLKKELRIFTYRDLLNLFPFRYVDRSRFYKINEISSTETEVQIIGKITKLEEVGAARTKRLTAHFVDETGSVELVWFKGVKWLKNSLKLNQPYVLFAKPSMFNNRYNFAHPDIELLEEFKASPLQGLQPVYPSTEKLNGRNINARTLAKLTQTLLPQLKGALPEIYPPEFLKENGLAPREASYFEVHFPKNVERLEKARYRLKFDEFFMLQLDMIRQKKIHQIKQRGFAFSALGENFNNFYNNELPFELTGAQKKVLKEIRKDIMHGLHMNRLVQGDVGSGKTIVALMCMLMAIDNGFQACLMAPTEILATQHYNGLKELVENLPVEIALLTGSTKAAARRELHAKLEDGSLNILIGTHALIEDKVKYKNLGMAVIDEQHRFGVAQRAQLWKKNTLPPHILIMTATPIPRTLAMSVYGNLDISVIDELPPGRKPITTVHRYDSNRLKVFGFMKDEIAKGRQVYVVYPLIEESKQMDYKDLQDGYESIVRAFPKSDYQVSIVHGKMKAADKEWEMQRFAKGETQIMVATTVIEVGVNVPNASVMVIESAERFGLSQLHQLRGRVGRGAEQSFCILMTSHKLSSDAKTRIKTMVRTNDGFEISEVDMKLRGPGDLMGTRQSGILNLNIADLMKDGAILEQARNAAITLLEKDPQLRQPEHYGILQHFNSQVKRKMQWGRIS</sequence>
<feature type="domain" description="Helicase ATP-binding" evidence="16">
    <location>
        <begin position="283"/>
        <end position="445"/>
    </location>
</feature>
<dbReference type="PROSITE" id="PS51194">
    <property type="entry name" value="HELICASE_CTER"/>
    <property type="match status" value="1"/>
</dbReference>
<dbReference type="HOGENOM" id="CLU_005122_7_1_10"/>
<evidence type="ECO:0000256" key="9">
    <source>
        <dbReference type="ARBA" id="ARBA00023172"/>
    </source>
</evidence>
<dbReference type="CDD" id="cd04488">
    <property type="entry name" value="RecG_wedge_OBF"/>
    <property type="match status" value="1"/>
</dbReference>
<keyword evidence="6 15" id="KW-0347">Helicase</keyword>
<dbReference type="NCBIfam" id="NF008168">
    <property type="entry name" value="PRK10917.2-2"/>
    <property type="match status" value="1"/>
</dbReference>
<evidence type="ECO:0000256" key="5">
    <source>
        <dbReference type="ARBA" id="ARBA00022801"/>
    </source>
</evidence>
<dbReference type="GO" id="GO:0043138">
    <property type="term" value="F:3'-5' DNA helicase activity"/>
    <property type="evidence" value="ECO:0007669"/>
    <property type="project" value="UniProtKB-EC"/>
</dbReference>
<dbReference type="GO" id="GO:0005524">
    <property type="term" value="F:ATP binding"/>
    <property type="evidence" value="ECO:0007669"/>
    <property type="project" value="UniProtKB-KW"/>
</dbReference>
<evidence type="ECO:0000256" key="3">
    <source>
        <dbReference type="ARBA" id="ARBA00022741"/>
    </source>
</evidence>
<keyword evidence="8" id="KW-0238">DNA-binding</keyword>
<evidence type="ECO:0000256" key="13">
    <source>
        <dbReference type="ARBA" id="ARBA00034808"/>
    </source>
</evidence>
<evidence type="ECO:0000256" key="12">
    <source>
        <dbReference type="ARBA" id="ARBA00034617"/>
    </source>
</evidence>
<dbReference type="InterPro" id="IPR004609">
    <property type="entry name" value="ATP-dep_DNA_helicase_RecG"/>
</dbReference>
<dbReference type="GO" id="GO:0006310">
    <property type="term" value="P:DNA recombination"/>
    <property type="evidence" value="ECO:0007669"/>
    <property type="project" value="UniProtKB-UniRule"/>
</dbReference>
<dbReference type="Pfam" id="PF00270">
    <property type="entry name" value="DEAD"/>
    <property type="match status" value="1"/>
</dbReference>
<dbReference type="SUPFAM" id="SSF50249">
    <property type="entry name" value="Nucleic acid-binding proteins"/>
    <property type="match status" value="1"/>
</dbReference>
<evidence type="ECO:0000256" key="14">
    <source>
        <dbReference type="ARBA" id="ARBA00048988"/>
    </source>
</evidence>
<evidence type="ECO:0000259" key="17">
    <source>
        <dbReference type="PROSITE" id="PS51194"/>
    </source>
</evidence>
<dbReference type="Pfam" id="PF19833">
    <property type="entry name" value="RecG_dom3_C"/>
    <property type="match status" value="1"/>
</dbReference>
<dbReference type="PANTHER" id="PTHR47964">
    <property type="entry name" value="ATP-DEPENDENT DNA HELICASE HOMOLOG RECG, CHLOROPLASTIC"/>
    <property type="match status" value="1"/>
</dbReference>
<dbReference type="RefSeq" id="WP_014203332.1">
    <property type="nucleotide sequence ID" value="NC_016599.1"/>
</dbReference>
<dbReference type="SMART" id="SM00490">
    <property type="entry name" value="HELICc"/>
    <property type="match status" value="1"/>
</dbReference>
<dbReference type="InterPro" id="IPR011545">
    <property type="entry name" value="DEAD/DEAH_box_helicase_dom"/>
</dbReference>
<name>G8R2H3_OWEHD</name>
<feature type="domain" description="Helicase C-terminal" evidence="17">
    <location>
        <begin position="464"/>
        <end position="631"/>
    </location>
</feature>
<dbReference type="Gene3D" id="2.40.50.140">
    <property type="entry name" value="Nucleic acid-binding proteins"/>
    <property type="match status" value="1"/>
</dbReference>
<evidence type="ECO:0000256" key="1">
    <source>
        <dbReference type="ARBA" id="ARBA00007504"/>
    </source>
</evidence>
<dbReference type="KEGG" id="oho:Oweho_3030"/>
<keyword evidence="7 15" id="KW-0067">ATP-binding</keyword>
<dbReference type="InterPro" id="IPR047112">
    <property type="entry name" value="RecG/Mfd"/>
</dbReference>
<comment type="catalytic activity">
    <reaction evidence="14 15">
        <text>ATP + H2O = ADP + phosphate + H(+)</text>
        <dbReference type="Rhea" id="RHEA:13065"/>
        <dbReference type="ChEBI" id="CHEBI:15377"/>
        <dbReference type="ChEBI" id="CHEBI:15378"/>
        <dbReference type="ChEBI" id="CHEBI:30616"/>
        <dbReference type="ChEBI" id="CHEBI:43474"/>
        <dbReference type="ChEBI" id="CHEBI:456216"/>
        <dbReference type="EC" id="5.6.2.4"/>
    </reaction>
</comment>
<accession>G8R2H3</accession>
<comment type="similarity">
    <text evidence="1 15">Belongs to the helicase family. RecG subfamily.</text>
</comment>
<dbReference type="SMART" id="SM00487">
    <property type="entry name" value="DEXDc"/>
    <property type="match status" value="1"/>
</dbReference>
<comment type="function">
    <text evidence="15">Plays a critical role in recombination and DNA repair. Helps process Holliday junction intermediates to mature products by catalyzing branch migration. Has replication fork regression activity, unwinds stalled or blocked replication forks to make a HJ that can be resolved. Has a DNA unwinding activity characteristic of a DNA helicase with 3'-5' polarity.</text>
</comment>
<dbReference type="GO" id="GO:0016887">
    <property type="term" value="F:ATP hydrolysis activity"/>
    <property type="evidence" value="ECO:0007669"/>
    <property type="project" value="RHEA"/>
</dbReference>
<dbReference type="STRING" id="926562.Oweho_3030"/>
<dbReference type="GO" id="GO:0003677">
    <property type="term" value="F:DNA binding"/>
    <property type="evidence" value="ECO:0007669"/>
    <property type="project" value="UniProtKB-KW"/>
</dbReference>
<dbReference type="NCBIfam" id="TIGR00643">
    <property type="entry name" value="recG"/>
    <property type="match status" value="1"/>
</dbReference>
<dbReference type="OrthoDB" id="9804325at2"/>
<dbReference type="PATRIC" id="fig|926562.3.peg.3048"/>
<organism evidence="18 19">
    <name type="scientific">Owenweeksia hongkongensis (strain DSM 17368 / CIP 108786 / JCM 12287 / NRRL B-23963 / UST20020801)</name>
    <dbReference type="NCBI Taxonomy" id="926562"/>
    <lineage>
        <taxon>Bacteria</taxon>
        <taxon>Pseudomonadati</taxon>
        <taxon>Bacteroidota</taxon>
        <taxon>Flavobacteriia</taxon>
        <taxon>Flavobacteriales</taxon>
        <taxon>Owenweeksiaceae</taxon>
        <taxon>Owenweeksia</taxon>
    </lineage>
</organism>
<gene>
    <name evidence="18" type="ordered locus">Oweho_3030</name>
</gene>
<evidence type="ECO:0000256" key="15">
    <source>
        <dbReference type="RuleBase" id="RU363016"/>
    </source>
</evidence>
<dbReference type="EMBL" id="CP003156">
    <property type="protein sequence ID" value="AEV33985.1"/>
    <property type="molecule type" value="Genomic_DNA"/>
</dbReference>
<keyword evidence="10 15" id="KW-0234">DNA repair</keyword>
<evidence type="ECO:0000256" key="6">
    <source>
        <dbReference type="ARBA" id="ARBA00022806"/>
    </source>
</evidence>
<reference evidence="18 19" key="1">
    <citation type="journal article" date="2012" name="Stand. Genomic Sci.">
        <title>Genome sequence of the orange-pigmented seawater bacterium Owenweeksia hongkongensis type strain (UST20020801(T)).</title>
        <authorList>
            <person name="Riedel T."/>
            <person name="Held B."/>
            <person name="Nolan M."/>
            <person name="Lucas S."/>
            <person name="Lapidus A."/>
            <person name="Tice H."/>
            <person name="Del Rio T.G."/>
            <person name="Cheng J.F."/>
            <person name="Han C."/>
            <person name="Tapia R."/>
            <person name="Goodwin L.A."/>
            <person name="Pitluck S."/>
            <person name="Liolios K."/>
            <person name="Mavromatis K."/>
            <person name="Pagani I."/>
            <person name="Ivanova N."/>
            <person name="Mikhailova N."/>
            <person name="Pati A."/>
            <person name="Chen A."/>
            <person name="Palaniappan K."/>
            <person name="Rohde M."/>
            <person name="Tindall B.J."/>
            <person name="Detter J.C."/>
            <person name="Goker M."/>
            <person name="Woyke T."/>
            <person name="Bristow J."/>
            <person name="Eisen J.A."/>
            <person name="Markowitz V."/>
            <person name="Hugenholtz P."/>
            <person name="Klenk H.P."/>
            <person name="Kyrpides N.C."/>
        </authorList>
    </citation>
    <scope>NUCLEOTIDE SEQUENCE</scope>
    <source>
        <strain evidence="19">DSM 17368 / JCM 12287 / NRRL B-23963</strain>
    </source>
</reference>
<dbReference type="InterPro" id="IPR001650">
    <property type="entry name" value="Helicase_C-like"/>
</dbReference>
<dbReference type="InterPro" id="IPR033454">
    <property type="entry name" value="RecG_wedge"/>
</dbReference>
<dbReference type="CDD" id="cd17992">
    <property type="entry name" value="DEXHc_RecG"/>
    <property type="match status" value="1"/>
</dbReference>
<evidence type="ECO:0000256" key="4">
    <source>
        <dbReference type="ARBA" id="ARBA00022763"/>
    </source>
</evidence>
<dbReference type="PANTHER" id="PTHR47964:SF1">
    <property type="entry name" value="ATP-DEPENDENT DNA HELICASE HOMOLOG RECG, CHLOROPLASTIC"/>
    <property type="match status" value="1"/>
</dbReference>
<evidence type="ECO:0000259" key="16">
    <source>
        <dbReference type="PROSITE" id="PS51192"/>
    </source>
</evidence>
<keyword evidence="19" id="KW-1185">Reference proteome</keyword>
<dbReference type="SUPFAM" id="SSF52540">
    <property type="entry name" value="P-loop containing nucleoside triphosphate hydrolases"/>
    <property type="match status" value="2"/>
</dbReference>
<dbReference type="eggNOG" id="COG1200">
    <property type="taxonomic scope" value="Bacteria"/>
</dbReference>
<dbReference type="Pfam" id="PF00271">
    <property type="entry name" value="Helicase_C"/>
    <property type="match status" value="1"/>
</dbReference>
<dbReference type="Pfam" id="PF17191">
    <property type="entry name" value="RecG_wedge"/>
    <property type="match status" value="1"/>
</dbReference>
<evidence type="ECO:0000256" key="8">
    <source>
        <dbReference type="ARBA" id="ARBA00023125"/>
    </source>
</evidence>
<dbReference type="AlphaFoldDB" id="G8R2H3"/>
<evidence type="ECO:0000313" key="19">
    <source>
        <dbReference type="Proteomes" id="UP000005631"/>
    </source>
</evidence>
<dbReference type="PROSITE" id="PS51192">
    <property type="entry name" value="HELICASE_ATP_BIND_1"/>
    <property type="match status" value="1"/>
</dbReference>
<evidence type="ECO:0000256" key="2">
    <source>
        <dbReference type="ARBA" id="ARBA00017846"/>
    </source>
</evidence>
<evidence type="ECO:0000313" key="18">
    <source>
        <dbReference type="EMBL" id="AEV33985.1"/>
    </source>
</evidence>
<protein>
    <recommendedName>
        <fullName evidence="2 15">ATP-dependent DNA helicase RecG</fullName>
        <ecNumber evidence="13 15">5.6.2.4</ecNumber>
    </recommendedName>
</protein>
<dbReference type="Gene3D" id="3.40.50.300">
    <property type="entry name" value="P-loop containing nucleotide triphosphate hydrolases"/>
    <property type="match status" value="2"/>
</dbReference>
<keyword evidence="11" id="KW-0413">Isomerase</keyword>
<dbReference type="InterPro" id="IPR012340">
    <property type="entry name" value="NA-bd_OB-fold"/>
</dbReference>
<comment type="catalytic activity">
    <reaction evidence="12 15">
        <text>Couples ATP hydrolysis with the unwinding of duplex DNA by translocating in the 3'-5' direction.</text>
        <dbReference type="EC" id="5.6.2.4"/>
    </reaction>
</comment>
<dbReference type="InterPro" id="IPR045562">
    <property type="entry name" value="RecG_dom3_C"/>
</dbReference>
<dbReference type="Proteomes" id="UP000005631">
    <property type="component" value="Chromosome"/>
</dbReference>
<evidence type="ECO:0000256" key="10">
    <source>
        <dbReference type="ARBA" id="ARBA00023204"/>
    </source>
</evidence>
<dbReference type="NCBIfam" id="NF008165">
    <property type="entry name" value="PRK10917.1-3"/>
    <property type="match status" value="1"/>
</dbReference>
<dbReference type="InterPro" id="IPR014001">
    <property type="entry name" value="Helicase_ATP-bd"/>
</dbReference>
<keyword evidence="3 15" id="KW-0547">Nucleotide-binding</keyword>
<keyword evidence="4 15" id="KW-0227">DNA damage</keyword>
<keyword evidence="9 15" id="KW-0233">DNA recombination</keyword>
<dbReference type="GO" id="GO:0006281">
    <property type="term" value="P:DNA repair"/>
    <property type="evidence" value="ECO:0007669"/>
    <property type="project" value="UniProtKB-UniRule"/>
</dbReference>
<proteinExistence type="inferred from homology"/>
<evidence type="ECO:0000256" key="7">
    <source>
        <dbReference type="ARBA" id="ARBA00022840"/>
    </source>
</evidence>